<feature type="domain" description="Glycosyl transferase family 1" evidence="2">
    <location>
        <begin position="178"/>
        <end position="329"/>
    </location>
</feature>
<dbReference type="InterPro" id="IPR001296">
    <property type="entry name" value="Glyco_trans_1"/>
</dbReference>
<proteinExistence type="predicted"/>
<evidence type="ECO:0000256" key="1">
    <source>
        <dbReference type="ARBA" id="ARBA00022679"/>
    </source>
</evidence>
<dbReference type="Gene3D" id="3.40.50.2000">
    <property type="entry name" value="Glycogen Phosphorylase B"/>
    <property type="match status" value="2"/>
</dbReference>
<evidence type="ECO:0000259" key="2">
    <source>
        <dbReference type="Pfam" id="PF00534"/>
    </source>
</evidence>
<reference evidence="3 4" key="1">
    <citation type="submission" date="2020-11" db="EMBL/GenBank/DDBJ databases">
        <title>Taxonomic investigation of Rahnella strains.</title>
        <authorList>
            <person name="Lee S.D."/>
        </authorList>
    </citation>
    <scope>NUCLEOTIDE SEQUENCE [LARGE SCALE GENOMIC DNA]</scope>
    <source>
        <strain evidence="3 4">SAP-17</strain>
    </source>
</reference>
<keyword evidence="4" id="KW-1185">Reference proteome</keyword>
<dbReference type="RefSeq" id="WP_195814563.1">
    <property type="nucleotide sequence ID" value="NZ_JADOBI010000005.1"/>
</dbReference>
<dbReference type="PANTHER" id="PTHR46401:SF2">
    <property type="entry name" value="GLYCOSYLTRANSFERASE WBBK-RELATED"/>
    <property type="match status" value="1"/>
</dbReference>
<dbReference type="PANTHER" id="PTHR46401">
    <property type="entry name" value="GLYCOSYLTRANSFERASE WBBK-RELATED"/>
    <property type="match status" value="1"/>
</dbReference>
<dbReference type="EMBL" id="JADOBI010000005">
    <property type="protein sequence ID" value="MBF7980257.1"/>
    <property type="molecule type" value="Genomic_DNA"/>
</dbReference>
<protein>
    <submittedName>
        <fullName evidence="3">Glycosyltransferase</fullName>
    </submittedName>
</protein>
<name>A0ABS0E582_9GAMM</name>
<dbReference type="SUPFAM" id="SSF53756">
    <property type="entry name" value="UDP-Glycosyltransferase/glycogen phosphorylase"/>
    <property type="match status" value="1"/>
</dbReference>
<accession>A0ABS0E582</accession>
<sequence>MVHNRNIFIYAPDIHEGDAVGNHCIGLAKICQRLGYNVHLCAQRYSSQYTEISIIDAVELFDTIKIDDILFVSYSILDSFLDSILELNCPKVCYYHDITPYDLLEKYEPVTASLCREAISQLPKLSLFNKIIATSNFSKLRLAKHVPNIEISVIPPVFKDSGLLNYDKPIVGETYSNFFDLLYVGRIVPHKRIEDVIKAFSLIGCSNTIKYRMFIVGSMPNYDYSKLLFNLARELGVADRITFTGTLTDSELAHRFITADGYFTMSLHEGFCIPVLEAMHFDVPVIVRSGTAADDLLGSFTQNIVSVNDATSVIEALISKQQSHKRYSDRAAEIILQTRDEVWDAIFSIYK</sequence>
<dbReference type="Proteomes" id="UP000636811">
    <property type="component" value="Unassembled WGS sequence"/>
</dbReference>
<keyword evidence="1" id="KW-0808">Transferase</keyword>
<dbReference type="Pfam" id="PF00534">
    <property type="entry name" value="Glycos_transf_1"/>
    <property type="match status" value="1"/>
</dbReference>
<gene>
    <name evidence="3" type="ORF">IV433_12650</name>
</gene>
<evidence type="ECO:0000313" key="3">
    <source>
        <dbReference type="EMBL" id="MBF7980257.1"/>
    </source>
</evidence>
<comment type="caution">
    <text evidence="3">The sequence shown here is derived from an EMBL/GenBank/DDBJ whole genome shotgun (WGS) entry which is preliminary data.</text>
</comment>
<organism evidence="3 4">
    <name type="scientific">Rahnella laticis</name>
    <dbReference type="NCBI Taxonomy" id="2787622"/>
    <lineage>
        <taxon>Bacteria</taxon>
        <taxon>Pseudomonadati</taxon>
        <taxon>Pseudomonadota</taxon>
        <taxon>Gammaproteobacteria</taxon>
        <taxon>Enterobacterales</taxon>
        <taxon>Yersiniaceae</taxon>
        <taxon>Rahnella</taxon>
    </lineage>
</organism>
<evidence type="ECO:0000313" key="4">
    <source>
        <dbReference type="Proteomes" id="UP000636811"/>
    </source>
</evidence>